<dbReference type="GO" id="GO:0004595">
    <property type="term" value="F:pantetheine-phosphate adenylyltransferase activity"/>
    <property type="evidence" value="ECO:0007669"/>
    <property type="project" value="UniProtKB-EC"/>
</dbReference>
<comment type="caution">
    <text evidence="12">The sequence shown here is derived from an EMBL/GenBank/DDBJ whole genome shotgun (WGS) entry which is preliminary data.</text>
</comment>
<evidence type="ECO:0000256" key="9">
    <source>
        <dbReference type="ARBA" id="ARBA00022993"/>
    </source>
</evidence>
<evidence type="ECO:0000256" key="4">
    <source>
        <dbReference type="ARBA" id="ARBA00022679"/>
    </source>
</evidence>
<dbReference type="EC" id="2.7.7.3" evidence="1"/>
<dbReference type="PANTHER" id="PTHR21342:SF1">
    <property type="entry name" value="PHOSPHOPANTETHEINE ADENYLYLTRANSFERASE"/>
    <property type="match status" value="1"/>
</dbReference>
<keyword evidence="8" id="KW-0460">Magnesium</keyword>
<dbReference type="EMBL" id="CAJVAF010000011">
    <property type="protein sequence ID" value="CAG7588832.1"/>
    <property type="molecule type" value="Genomic_DNA"/>
</dbReference>
<accession>A0A8S4C1E8</accession>
<comment type="catalytic activity">
    <reaction evidence="10">
        <text>(R)-4'-phosphopantetheine + ATP + H(+) = 3'-dephospho-CoA + diphosphate</text>
        <dbReference type="Rhea" id="RHEA:19801"/>
        <dbReference type="ChEBI" id="CHEBI:15378"/>
        <dbReference type="ChEBI" id="CHEBI:30616"/>
        <dbReference type="ChEBI" id="CHEBI:33019"/>
        <dbReference type="ChEBI" id="CHEBI:57328"/>
        <dbReference type="ChEBI" id="CHEBI:61723"/>
        <dbReference type="EC" id="2.7.7.3"/>
    </reaction>
</comment>
<evidence type="ECO:0000256" key="2">
    <source>
        <dbReference type="ARBA" id="ARBA00013868"/>
    </source>
</evidence>
<dbReference type="SUPFAM" id="SSF52374">
    <property type="entry name" value="Nucleotidylyl transferase"/>
    <property type="match status" value="1"/>
</dbReference>
<evidence type="ECO:0000313" key="13">
    <source>
        <dbReference type="Proteomes" id="UP000837675"/>
    </source>
</evidence>
<proteinExistence type="inferred from homology"/>
<protein>
    <recommendedName>
        <fullName evidence="2">Phosphopantetheine adenylyltransferase</fullName>
        <ecNumber evidence="1">2.7.7.3</ecNumber>
    </recommendedName>
</protein>
<dbReference type="Pfam" id="PF01467">
    <property type="entry name" value="CTP_transf_like"/>
    <property type="match status" value="1"/>
</dbReference>
<feature type="domain" description="Cytidyltransferase-like" evidence="11">
    <location>
        <begin position="7"/>
        <end position="137"/>
    </location>
</feature>
<evidence type="ECO:0000313" key="12">
    <source>
        <dbReference type="EMBL" id="CAG7588832.1"/>
    </source>
</evidence>
<evidence type="ECO:0000256" key="6">
    <source>
        <dbReference type="ARBA" id="ARBA00022741"/>
    </source>
</evidence>
<keyword evidence="5 12" id="KW-0548">Nucleotidyltransferase</keyword>
<dbReference type="CDD" id="cd02163">
    <property type="entry name" value="PPAT"/>
    <property type="match status" value="1"/>
</dbReference>
<dbReference type="PANTHER" id="PTHR21342">
    <property type="entry name" value="PHOSPHOPANTETHEINE ADENYLYLTRANSFERASE"/>
    <property type="match status" value="1"/>
</dbReference>
<gene>
    <name evidence="12" type="ORF">MHYMCMPASI_00051</name>
</gene>
<organism evidence="12 13">
    <name type="scientific">Hyalomma marginatum</name>
    <dbReference type="NCBI Taxonomy" id="34627"/>
    <lineage>
        <taxon>Eukaryota</taxon>
        <taxon>Metazoa</taxon>
        <taxon>Ecdysozoa</taxon>
        <taxon>Arthropoda</taxon>
        <taxon>Chelicerata</taxon>
        <taxon>Arachnida</taxon>
        <taxon>Acari</taxon>
        <taxon>Parasitiformes</taxon>
        <taxon>Ixodida</taxon>
        <taxon>Ixodoidea</taxon>
        <taxon>Ixodidae</taxon>
        <taxon>Hyalomminae</taxon>
        <taxon>Hyalomma</taxon>
    </lineage>
</organism>
<evidence type="ECO:0000256" key="3">
    <source>
        <dbReference type="ARBA" id="ARBA00022490"/>
    </source>
</evidence>
<dbReference type="NCBIfam" id="TIGR01510">
    <property type="entry name" value="coaD_prev_kdtB"/>
    <property type="match status" value="1"/>
</dbReference>
<evidence type="ECO:0000256" key="10">
    <source>
        <dbReference type="ARBA" id="ARBA00029346"/>
    </source>
</evidence>
<name>A0A8S4C1E8_9ACAR</name>
<keyword evidence="6" id="KW-0547">Nucleotide-binding</keyword>
<dbReference type="GO" id="GO:0015937">
    <property type="term" value="P:coenzyme A biosynthetic process"/>
    <property type="evidence" value="ECO:0007669"/>
    <property type="project" value="UniProtKB-KW"/>
</dbReference>
<evidence type="ECO:0000256" key="1">
    <source>
        <dbReference type="ARBA" id="ARBA00012392"/>
    </source>
</evidence>
<dbReference type="InterPro" id="IPR001980">
    <property type="entry name" value="PPAT"/>
</dbReference>
<keyword evidence="13" id="KW-1185">Reference proteome</keyword>
<keyword evidence="3" id="KW-0963">Cytoplasm</keyword>
<dbReference type="PRINTS" id="PR01020">
    <property type="entry name" value="LPSBIOSNTHSS"/>
</dbReference>
<dbReference type="Gene3D" id="3.40.50.620">
    <property type="entry name" value="HUPs"/>
    <property type="match status" value="1"/>
</dbReference>
<keyword evidence="9" id="KW-0173">Coenzyme A biosynthesis</keyword>
<keyword evidence="4" id="KW-0808">Transferase</keyword>
<dbReference type="HAMAP" id="MF_00151">
    <property type="entry name" value="PPAT_bact"/>
    <property type="match status" value="1"/>
</dbReference>
<sequence length="162" mass="18175">MSDKVAIYPGTFDPLTFGHLDILERACILFDKIILAIAYNSKKSPLFTATERVAIAEAEVKKIQIPNVEVMSFNTLLVDFAKTQKVKIIIRGIRAVSDFEYEFQMAYINKKLFSELETIFLPASEKSHFISATLVKEVAKLGGNLNGLVSENVAKQIKNKFN</sequence>
<dbReference type="AlphaFoldDB" id="A0A8S4C1E8"/>
<evidence type="ECO:0000256" key="8">
    <source>
        <dbReference type="ARBA" id="ARBA00022842"/>
    </source>
</evidence>
<keyword evidence="7" id="KW-0067">ATP-binding</keyword>
<dbReference type="NCBIfam" id="TIGR00125">
    <property type="entry name" value="cyt_tran_rel"/>
    <property type="match status" value="1"/>
</dbReference>
<evidence type="ECO:0000259" key="11">
    <source>
        <dbReference type="Pfam" id="PF01467"/>
    </source>
</evidence>
<reference evidence="12" key="1">
    <citation type="submission" date="2021-06" db="EMBL/GenBank/DDBJ databases">
        <authorList>
            <person name="Nardi T."/>
            <person name="Nardi T."/>
        </authorList>
    </citation>
    <scope>NUCLEOTIDE SEQUENCE</scope>
</reference>
<dbReference type="GO" id="GO:0005524">
    <property type="term" value="F:ATP binding"/>
    <property type="evidence" value="ECO:0007669"/>
    <property type="project" value="UniProtKB-KW"/>
</dbReference>
<evidence type="ECO:0000256" key="7">
    <source>
        <dbReference type="ARBA" id="ARBA00022840"/>
    </source>
</evidence>
<dbReference type="InterPro" id="IPR014729">
    <property type="entry name" value="Rossmann-like_a/b/a_fold"/>
</dbReference>
<dbReference type="InterPro" id="IPR004821">
    <property type="entry name" value="Cyt_trans-like"/>
</dbReference>
<dbReference type="Proteomes" id="UP000837675">
    <property type="component" value="Unassembled WGS sequence"/>
</dbReference>
<evidence type="ECO:0000256" key="5">
    <source>
        <dbReference type="ARBA" id="ARBA00022695"/>
    </source>
</evidence>